<dbReference type="Proteomes" id="UP000222310">
    <property type="component" value="Unassembled WGS sequence"/>
</dbReference>
<feature type="transmembrane region" description="Helical" evidence="1">
    <location>
        <begin position="36"/>
        <end position="55"/>
    </location>
</feature>
<evidence type="ECO:0000313" key="3">
    <source>
        <dbReference type="Proteomes" id="UP000222310"/>
    </source>
</evidence>
<accession>A0A9Q5ZGK1</accession>
<proteinExistence type="predicted"/>
<dbReference type="EMBL" id="LAHD01000004">
    <property type="protein sequence ID" value="PHK06887.1"/>
    <property type="molecule type" value="Genomic_DNA"/>
</dbReference>
<dbReference type="AlphaFoldDB" id="A0A9Q5ZGK1"/>
<evidence type="ECO:0008006" key="4">
    <source>
        <dbReference type="Google" id="ProtNLM"/>
    </source>
</evidence>
<feature type="transmembrane region" description="Helical" evidence="1">
    <location>
        <begin position="160"/>
        <end position="177"/>
    </location>
</feature>
<keyword evidence="1" id="KW-0472">Membrane</keyword>
<feature type="transmembrane region" description="Helical" evidence="1">
    <location>
        <begin position="75"/>
        <end position="96"/>
    </location>
</feature>
<dbReference type="RefSeq" id="WP_099066918.1">
    <property type="nucleotide sequence ID" value="NZ_LAHD01000004.1"/>
</dbReference>
<evidence type="ECO:0000313" key="2">
    <source>
        <dbReference type="EMBL" id="PHK06887.1"/>
    </source>
</evidence>
<protein>
    <recommendedName>
        <fullName evidence="4">Phospholipase C/D domain-containing protein</fullName>
    </recommendedName>
</protein>
<evidence type="ECO:0000256" key="1">
    <source>
        <dbReference type="SAM" id="Phobius"/>
    </source>
</evidence>
<reference evidence="2 3" key="1">
    <citation type="submission" date="2015-02" db="EMBL/GenBank/DDBJ databases">
        <title>Nostoc linckia genome annotation.</title>
        <authorList>
            <person name="Zhou Z."/>
        </authorList>
    </citation>
    <scope>NUCLEOTIDE SEQUENCE [LARGE SCALE GENOMIC DNA]</scope>
    <source>
        <strain evidence="3">z8</strain>
    </source>
</reference>
<comment type="caution">
    <text evidence="2">The sequence shown here is derived from an EMBL/GenBank/DDBJ whole genome shotgun (WGS) entry which is preliminary data.</text>
</comment>
<feature type="transmembrane region" description="Helical" evidence="1">
    <location>
        <begin position="108"/>
        <end position="126"/>
    </location>
</feature>
<keyword evidence="1" id="KW-1133">Transmembrane helix</keyword>
<organism evidence="2 3">
    <name type="scientific">Nostoc linckia z8</name>
    <dbReference type="NCBI Taxonomy" id="1628746"/>
    <lineage>
        <taxon>Bacteria</taxon>
        <taxon>Bacillati</taxon>
        <taxon>Cyanobacteriota</taxon>
        <taxon>Cyanophyceae</taxon>
        <taxon>Nostocales</taxon>
        <taxon>Nostocaceae</taxon>
        <taxon>Nostoc</taxon>
    </lineage>
</organism>
<sequence length="188" mass="22101">MKTPSHFLITAALDRALPRVPIVKSAFLLGSVAPDIPLWVLSISGIIYYHLILGWSLANTFHLMFDQLYFYNPAWIALHNLLHSPVLLLLGLGLVWQRRRNIGSRDRWLFWFLLACLFHAVVDIFTHTNDGPLLFFPLEWSIRFHSPISYWDWRYHGREFARFELALDSVLLIYLLTSRFFSKRSKMP</sequence>
<dbReference type="InterPro" id="IPR007404">
    <property type="entry name" value="YdjM-like"/>
</dbReference>
<dbReference type="Pfam" id="PF04307">
    <property type="entry name" value="YdjM"/>
    <property type="match status" value="1"/>
</dbReference>
<keyword evidence="1" id="KW-0812">Transmembrane</keyword>
<name>A0A9Q5ZGK1_NOSLI</name>
<gene>
    <name evidence="2" type="ORF">VF08_02405</name>
</gene>
<dbReference type="GeneID" id="57092505"/>